<feature type="compositionally biased region" description="Low complexity" evidence="1">
    <location>
        <begin position="597"/>
        <end position="618"/>
    </location>
</feature>
<evidence type="ECO:0000256" key="1">
    <source>
        <dbReference type="SAM" id="MobiDB-lite"/>
    </source>
</evidence>
<evidence type="ECO:0000313" key="3">
    <source>
        <dbReference type="Proteomes" id="UP000027265"/>
    </source>
</evidence>
<name>A0A067Q2V5_9AGAM</name>
<dbReference type="Gene3D" id="1.25.10.10">
    <property type="entry name" value="Leucine-rich Repeat Variant"/>
    <property type="match status" value="1"/>
</dbReference>
<dbReference type="HOGENOM" id="CLU_007321_1_1_1"/>
<accession>A0A067Q2V5</accession>
<dbReference type="PANTHER" id="PTHR10957">
    <property type="entry name" value="RAP1 GTPASE-GDP DISSOCIATION STIMULATOR 1"/>
    <property type="match status" value="1"/>
</dbReference>
<organism evidence="2 3">
    <name type="scientific">Jaapia argillacea MUCL 33604</name>
    <dbReference type="NCBI Taxonomy" id="933084"/>
    <lineage>
        <taxon>Eukaryota</taxon>
        <taxon>Fungi</taxon>
        <taxon>Dikarya</taxon>
        <taxon>Basidiomycota</taxon>
        <taxon>Agaricomycotina</taxon>
        <taxon>Agaricomycetes</taxon>
        <taxon>Agaricomycetidae</taxon>
        <taxon>Jaapiales</taxon>
        <taxon>Jaapiaceae</taxon>
        <taxon>Jaapia</taxon>
    </lineage>
</organism>
<dbReference type="OrthoDB" id="26149at2759"/>
<dbReference type="InterPro" id="IPR016024">
    <property type="entry name" value="ARM-type_fold"/>
</dbReference>
<dbReference type="InParanoid" id="A0A067Q2V5"/>
<reference evidence="3" key="1">
    <citation type="journal article" date="2014" name="Proc. Natl. Acad. Sci. U.S.A.">
        <title>Extensive sampling of basidiomycete genomes demonstrates inadequacy of the white-rot/brown-rot paradigm for wood decay fungi.</title>
        <authorList>
            <person name="Riley R."/>
            <person name="Salamov A.A."/>
            <person name="Brown D.W."/>
            <person name="Nagy L.G."/>
            <person name="Floudas D."/>
            <person name="Held B.W."/>
            <person name="Levasseur A."/>
            <person name="Lombard V."/>
            <person name="Morin E."/>
            <person name="Otillar R."/>
            <person name="Lindquist E.A."/>
            <person name="Sun H."/>
            <person name="LaButti K.M."/>
            <person name="Schmutz J."/>
            <person name="Jabbour D."/>
            <person name="Luo H."/>
            <person name="Baker S.E."/>
            <person name="Pisabarro A.G."/>
            <person name="Walton J.D."/>
            <person name="Blanchette R.A."/>
            <person name="Henrissat B."/>
            <person name="Martin F."/>
            <person name="Cullen D."/>
            <person name="Hibbett D.S."/>
            <person name="Grigoriev I.V."/>
        </authorList>
    </citation>
    <scope>NUCLEOTIDE SEQUENCE [LARGE SCALE GENOMIC DNA]</scope>
    <source>
        <strain evidence="3">MUCL 33604</strain>
    </source>
</reference>
<feature type="non-terminal residue" evidence="2">
    <location>
        <position position="1"/>
    </location>
</feature>
<dbReference type="EMBL" id="KL197713">
    <property type="protein sequence ID" value="KDQ61324.1"/>
    <property type="molecule type" value="Genomic_DNA"/>
</dbReference>
<dbReference type="Proteomes" id="UP000027265">
    <property type="component" value="Unassembled WGS sequence"/>
</dbReference>
<feature type="region of interest" description="Disordered" evidence="1">
    <location>
        <begin position="597"/>
        <end position="619"/>
    </location>
</feature>
<protein>
    <submittedName>
        <fullName evidence="2">Uncharacterized protein</fullName>
    </submittedName>
</protein>
<dbReference type="InterPro" id="IPR011989">
    <property type="entry name" value="ARM-like"/>
</dbReference>
<sequence>QIDTRTTLGKTTLPRTLTSLLNTSSGTSSQPRTSAIFEILRVGANLCVDHDENRSLLLDAGFPQAVLSLLESYADLISPTRPYSEPLPLSLLDLKVVRTAIGVLLNASIGHDAVKSRLISLEAAVTVLRLSSAIYPSGSWLTAQPEADASEAAVIESWNLRSSLSNWSWRVIGELKDDRESEVILPQCWTFSSDLIPVIVCPLLSFIPPYASPSGIFSGPDVSALRRTLLQADFAALEESCSLIESMTLDVSDIRLSLARRIPNPSDPQGADCLSNILTFIEHAAFPPLWSSDISAEENRARERTFGFCKAALIKGVVEIAGEEKNEDVLWEEGGGEFIQRMVGWINKYKDLSGSNIRDDLIICATLSLGNLVRQDVHSSAIIRPPIALAPTLAELLQPEADIKVKHGIVGLLKNIAQFPANRGPLGESGIIRRLIASDLYAEKSDIAETVEVSAIGVAKHLCNGNVDNCIALVELSDDERNPSSGLDRIIALVQRTDAVTIKSEGTRVLVNVIKTLWSSDGSAGGDEQRAKKRREAMQAVVNPSSAAALAQLAGRSRKYPLLVNEAVVALSLISMHASGGKVVLDAIMNTLPREAAAPTPKSSIPSISSPGSVSSPAVRHPARALDMLVTVLKNLDTRYPFPPEVRANVCALLGQLGRKGVVKDEDNRAPDLQQVKDATRSALEAAASIADQEVLSNAAKKALETWGTA</sequence>
<dbReference type="SUPFAM" id="SSF48371">
    <property type="entry name" value="ARM repeat"/>
    <property type="match status" value="1"/>
</dbReference>
<dbReference type="InterPro" id="IPR040144">
    <property type="entry name" value="RAP1GDS1"/>
</dbReference>
<keyword evidence="3" id="KW-1185">Reference proteome</keyword>
<evidence type="ECO:0000313" key="2">
    <source>
        <dbReference type="EMBL" id="KDQ61324.1"/>
    </source>
</evidence>
<gene>
    <name evidence="2" type="ORF">JAAARDRAFT_82449</name>
</gene>
<dbReference type="GO" id="GO:0005085">
    <property type="term" value="F:guanyl-nucleotide exchange factor activity"/>
    <property type="evidence" value="ECO:0007669"/>
    <property type="project" value="InterPro"/>
</dbReference>
<dbReference type="STRING" id="933084.A0A067Q2V5"/>
<feature type="non-terminal residue" evidence="2">
    <location>
        <position position="710"/>
    </location>
</feature>
<dbReference type="AlphaFoldDB" id="A0A067Q2V5"/>
<proteinExistence type="predicted"/>